<feature type="domain" description="C2HC/C3H-type" evidence="6">
    <location>
        <begin position="15"/>
        <end position="44"/>
    </location>
</feature>
<dbReference type="Proteomes" id="UP001054945">
    <property type="component" value="Unassembled WGS sequence"/>
</dbReference>
<protein>
    <submittedName>
        <fullName evidence="7">Zinc finger protein 474</fullName>
    </submittedName>
</protein>
<evidence type="ECO:0000256" key="3">
    <source>
        <dbReference type="ARBA" id="ARBA00022771"/>
    </source>
</evidence>
<keyword evidence="2" id="KW-0677">Repeat</keyword>
<gene>
    <name evidence="7" type="primary">ZNF474</name>
    <name evidence="7" type="ORF">CEXT_378551</name>
</gene>
<dbReference type="InterPro" id="IPR049899">
    <property type="entry name" value="Znf_C2HC_C3H"/>
</dbReference>
<keyword evidence="1" id="KW-0479">Metal-binding</keyword>
<dbReference type="PANTHER" id="PTHR13555:SF66">
    <property type="entry name" value="ZINC FINGER PROTEIN 474"/>
    <property type="match status" value="1"/>
</dbReference>
<evidence type="ECO:0000256" key="5">
    <source>
        <dbReference type="PROSITE-ProRule" id="PRU01371"/>
    </source>
</evidence>
<comment type="caution">
    <text evidence="7">The sequence shown here is derived from an EMBL/GenBank/DDBJ whole genome shotgun (WGS) entry which is preliminary data.</text>
</comment>
<keyword evidence="4" id="KW-0862">Zinc</keyword>
<dbReference type="EMBL" id="BPLR01011054">
    <property type="protein sequence ID" value="GIY43908.1"/>
    <property type="molecule type" value="Genomic_DNA"/>
</dbReference>
<evidence type="ECO:0000259" key="6">
    <source>
        <dbReference type="PROSITE" id="PS52027"/>
    </source>
</evidence>
<dbReference type="Gene3D" id="3.30.160.60">
    <property type="entry name" value="Classic Zinc Finger"/>
    <property type="match status" value="1"/>
</dbReference>
<feature type="non-terminal residue" evidence="7">
    <location>
        <position position="66"/>
    </location>
</feature>
<evidence type="ECO:0000256" key="1">
    <source>
        <dbReference type="ARBA" id="ARBA00022723"/>
    </source>
</evidence>
<sequence>MRGLHSSKAASRRPPTIVCYICGRQFGTRSIGLHEPHCLKKWHLENDKLPKNLRRQEPKKPEVILR</sequence>
<keyword evidence="8" id="KW-1185">Reference proteome</keyword>
<accession>A0AAV4TIV7</accession>
<dbReference type="AlphaFoldDB" id="A0AAV4TIV7"/>
<dbReference type="PANTHER" id="PTHR13555">
    <property type="entry name" value="C2H2 ZINC FINGER CGI-62-RELATED"/>
    <property type="match status" value="1"/>
</dbReference>
<keyword evidence="3 5" id="KW-0863">Zinc-finger</keyword>
<dbReference type="Pfam" id="PF13913">
    <property type="entry name" value="zf-C2HC_2"/>
    <property type="match status" value="1"/>
</dbReference>
<dbReference type="GO" id="GO:0008270">
    <property type="term" value="F:zinc ion binding"/>
    <property type="evidence" value="ECO:0007669"/>
    <property type="project" value="UniProtKB-KW"/>
</dbReference>
<evidence type="ECO:0000256" key="2">
    <source>
        <dbReference type="ARBA" id="ARBA00022737"/>
    </source>
</evidence>
<evidence type="ECO:0000256" key="4">
    <source>
        <dbReference type="ARBA" id="ARBA00022833"/>
    </source>
</evidence>
<dbReference type="InterPro" id="IPR026319">
    <property type="entry name" value="ZC2HC1A/B-like"/>
</dbReference>
<organism evidence="7 8">
    <name type="scientific">Caerostris extrusa</name>
    <name type="common">Bark spider</name>
    <name type="synonym">Caerostris bankana</name>
    <dbReference type="NCBI Taxonomy" id="172846"/>
    <lineage>
        <taxon>Eukaryota</taxon>
        <taxon>Metazoa</taxon>
        <taxon>Ecdysozoa</taxon>
        <taxon>Arthropoda</taxon>
        <taxon>Chelicerata</taxon>
        <taxon>Arachnida</taxon>
        <taxon>Araneae</taxon>
        <taxon>Araneomorphae</taxon>
        <taxon>Entelegynae</taxon>
        <taxon>Araneoidea</taxon>
        <taxon>Araneidae</taxon>
        <taxon>Caerostris</taxon>
    </lineage>
</organism>
<evidence type="ECO:0000313" key="7">
    <source>
        <dbReference type="EMBL" id="GIY43908.1"/>
    </source>
</evidence>
<reference evidence="7 8" key="1">
    <citation type="submission" date="2021-06" db="EMBL/GenBank/DDBJ databases">
        <title>Caerostris extrusa draft genome.</title>
        <authorList>
            <person name="Kono N."/>
            <person name="Arakawa K."/>
        </authorList>
    </citation>
    <scope>NUCLEOTIDE SEQUENCE [LARGE SCALE GENOMIC DNA]</scope>
</reference>
<evidence type="ECO:0000313" key="8">
    <source>
        <dbReference type="Proteomes" id="UP001054945"/>
    </source>
</evidence>
<dbReference type="PROSITE" id="PS52027">
    <property type="entry name" value="ZF_C2HC_C3H"/>
    <property type="match status" value="1"/>
</dbReference>
<name>A0AAV4TIV7_CAEEX</name>
<proteinExistence type="predicted"/>